<keyword evidence="2" id="KW-1133">Transmembrane helix</keyword>
<gene>
    <name evidence="3" type="ORF">QG37_03527</name>
</gene>
<protein>
    <submittedName>
        <fullName evidence="3">Uncharacterized protein</fullName>
    </submittedName>
</protein>
<dbReference type="GO" id="GO:0006897">
    <property type="term" value="P:endocytosis"/>
    <property type="evidence" value="ECO:0007669"/>
    <property type="project" value="TreeGrafter"/>
</dbReference>
<dbReference type="VEuPathDB" id="FungiDB:B9J08_005380"/>
<dbReference type="AlphaFoldDB" id="A0A0L0NZC4"/>
<organism evidence="3 4">
    <name type="scientific">Candidozyma auris</name>
    <name type="common">Yeast</name>
    <name type="synonym">Candida auris</name>
    <dbReference type="NCBI Taxonomy" id="498019"/>
    <lineage>
        <taxon>Eukaryota</taxon>
        <taxon>Fungi</taxon>
        <taxon>Dikarya</taxon>
        <taxon>Ascomycota</taxon>
        <taxon>Saccharomycotina</taxon>
        <taxon>Pichiomycetes</taxon>
        <taxon>Metschnikowiaceae</taxon>
        <taxon>Candidozyma</taxon>
    </lineage>
</organism>
<accession>A0A0L0NZC4</accession>
<proteinExistence type="predicted"/>
<dbReference type="VEuPathDB" id="FungiDB:CJJ09_003975"/>
<dbReference type="GO" id="GO:0032185">
    <property type="term" value="P:septin cytoskeleton organization"/>
    <property type="evidence" value="ECO:0007669"/>
    <property type="project" value="TreeGrafter"/>
</dbReference>
<reference evidence="4" key="1">
    <citation type="journal article" date="2015" name="BMC Genomics">
        <title>Draft genome of a commonly misdiagnosed multidrug resistant pathogen Candida auris.</title>
        <authorList>
            <person name="Chatterjee S."/>
            <person name="Alampalli S.V."/>
            <person name="Nageshan R.K."/>
            <person name="Chettiar S.T."/>
            <person name="Joshi S."/>
            <person name="Tatu U.S."/>
        </authorList>
    </citation>
    <scope>NUCLEOTIDE SEQUENCE [LARGE SCALE GENOMIC DNA]</scope>
    <source>
        <strain evidence="4">6684</strain>
    </source>
</reference>
<evidence type="ECO:0000256" key="2">
    <source>
        <dbReference type="SAM" id="Phobius"/>
    </source>
</evidence>
<feature type="transmembrane region" description="Helical" evidence="2">
    <location>
        <begin position="140"/>
        <end position="164"/>
    </location>
</feature>
<evidence type="ECO:0000313" key="4">
    <source>
        <dbReference type="Proteomes" id="UP000037122"/>
    </source>
</evidence>
<dbReference type="VEuPathDB" id="FungiDB:CJI97_005463"/>
<dbReference type="PANTHER" id="PTHR36414:SF1">
    <property type="entry name" value="PROTEIN SUR7"/>
    <property type="match status" value="1"/>
</dbReference>
<feature type="transmembrane region" description="Helical" evidence="2">
    <location>
        <begin position="184"/>
        <end position="206"/>
    </location>
</feature>
<dbReference type="InterPro" id="IPR009571">
    <property type="entry name" value="SUR7/Rim9-like_fungi"/>
</dbReference>
<feature type="region of interest" description="Disordered" evidence="1">
    <location>
        <begin position="220"/>
        <end position="240"/>
    </location>
</feature>
<evidence type="ECO:0000313" key="3">
    <source>
        <dbReference type="EMBL" id="KND99393.1"/>
    </source>
</evidence>
<sequence>MLRASGTFVNLFLLAGTTLLLIFIVLAGSVNHFPFNRFEWLRADTSQIEGAYGESKWFFWGVCDASNLSNCMTGPAYPISPNRNFGTEQGVPSDFINDESTFFYLSRFAFAFLIIGFIFTALAFIVDMAGFCFDFIERIVIILVTLALFFIAGFAAFQTSVAVLARNAFKDENLSAKLGVKGFAIMWTAVACLAIIWFITCANNIATSYKKHIENVRGSEGGYYPQGPQDGGELADDSSFTRSVPVEKDANAGSGGIRFFRIKRNQKPSDEESV</sequence>
<dbReference type="GO" id="GO:0005938">
    <property type="term" value="C:cell cortex"/>
    <property type="evidence" value="ECO:0007669"/>
    <property type="project" value="TreeGrafter"/>
</dbReference>
<evidence type="ECO:0000256" key="1">
    <source>
        <dbReference type="SAM" id="MobiDB-lite"/>
    </source>
</evidence>
<comment type="caution">
    <text evidence="3">The sequence shown here is derived from an EMBL/GenBank/DDBJ whole genome shotgun (WGS) entry which is preliminary data.</text>
</comment>
<dbReference type="GO" id="GO:0005886">
    <property type="term" value="C:plasma membrane"/>
    <property type="evidence" value="ECO:0007669"/>
    <property type="project" value="InterPro"/>
</dbReference>
<feature type="transmembrane region" description="Helical" evidence="2">
    <location>
        <begin position="108"/>
        <end position="133"/>
    </location>
</feature>
<dbReference type="PANTHER" id="PTHR36414">
    <property type="entry name" value="PROTEIN SUR7"/>
    <property type="match status" value="1"/>
</dbReference>
<dbReference type="Pfam" id="PF06687">
    <property type="entry name" value="SUR7"/>
    <property type="match status" value="1"/>
</dbReference>
<keyword evidence="2" id="KW-0812">Transmembrane</keyword>
<dbReference type="GO" id="GO:0030866">
    <property type="term" value="P:cortical actin cytoskeleton organization"/>
    <property type="evidence" value="ECO:0007669"/>
    <property type="project" value="TreeGrafter"/>
</dbReference>
<dbReference type="VEuPathDB" id="FungiDB:QG37_03527"/>
<dbReference type="VEuPathDB" id="FungiDB:CJI96_0004165"/>
<dbReference type="GO" id="GO:0045121">
    <property type="term" value="C:membrane raft"/>
    <property type="evidence" value="ECO:0007669"/>
    <property type="project" value="TreeGrafter"/>
</dbReference>
<keyword evidence="2" id="KW-0472">Membrane</keyword>
<feature type="compositionally biased region" description="Low complexity" evidence="1">
    <location>
        <begin position="222"/>
        <end position="232"/>
    </location>
</feature>
<dbReference type="GO" id="GO:0031505">
    <property type="term" value="P:fungal-type cell wall organization"/>
    <property type="evidence" value="ECO:0007669"/>
    <property type="project" value="TreeGrafter"/>
</dbReference>
<dbReference type="EMBL" id="LGST01000023">
    <property type="protein sequence ID" value="KND99393.1"/>
    <property type="molecule type" value="Genomic_DNA"/>
</dbReference>
<dbReference type="Proteomes" id="UP000037122">
    <property type="component" value="Unassembled WGS sequence"/>
</dbReference>
<name>A0A0L0NZC4_CANAR</name>
<dbReference type="VEuPathDB" id="FungiDB:CJJ07_003321"/>